<dbReference type="EMBL" id="CP063169">
    <property type="protein sequence ID" value="QOR70226.1"/>
    <property type="molecule type" value="Genomic_DNA"/>
</dbReference>
<dbReference type="AlphaFoldDB" id="A0A7M1SRP1"/>
<dbReference type="InterPro" id="IPR003691">
    <property type="entry name" value="FluC"/>
</dbReference>
<keyword evidence="4 10" id="KW-1133">Transmembrane helix</keyword>
<organism evidence="12 13">
    <name type="scientific">Ruania alkalisoli</name>
    <dbReference type="NCBI Taxonomy" id="2779775"/>
    <lineage>
        <taxon>Bacteria</taxon>
        <taxon>Bacillati</taxon>
        <taxon>Actinomycetota</taxon>
        <taxon>Actinomycetes</taxon>
        <taxon>Micrococcales</taxon>
        <taxon>Ruaniaceae</taxon>
        <taxon>Ruania</taxon>
    </lineage>
</organism>
<feature type="transmembrane region" description="Helical" evidence="10">
    <location>
        <begin position="34"/>
        <end position="56"/>
    </location>
</feature>
<evidence type="ECO:0000256" key="9">
    <source>
        <dbReference type="ARBA" id="ARBA00049940"/>
    </source>
</evidence>
<dbReference type="Proteomes" id="UP000593758">
    <property type="component" value="Chromosome"/>
</dbReference>
<accession>A0A7M1SRP1</accession>
<evidence type="ECO:0000256" key="4">
    <source>
        <dbReference type="ARBA" id="ARBA00022989"/>
    </source>
</evidence>
<comment type="catalytic activity">
    <reaction evidence="8">
        <text>fluoride(in) = fluoride(out)</text>
        <dbReference type="Rhea" id="RHEA:76159"/>
        <dbReference type="ChEBI" id="CHEBI:17051"/>
    </reaction>
    <physiologicalReaction direction="left-to-right" evidence="8">
        <dbReference type="Rhea" id="RHEA:76160"/>
    </physiologicalReaction>
</comment>
<dbReference type="GO" id="GO:0046872">
    <property type="term" value="F:metal ion binding"/>
    <property type="evidence" value="ECO:0007669"/>
    <property type="project" value="UniProtKB-KW"/>
</dbReference>
<keyword evidence="13" id="KW-1185">Reference proteome</keyword>
<evidence type="ECO:0000256" key="11">
    <source>
        <dbReference type="SAM" id="MobiDB-lite"/>
    </source>
</evidence>
<feature type="compositionally biased region" description="Basic and acidic residues" evidence="11">
    <location>
        <begin position="146"/>
        <end position="162"/>
    </location>
</feature>
<evidence type="ECO:0000256" key="2">
    <source>
        <dbReference type="ARBA" id="ARBA00022475"/>
    </source>
</evidence>
<feature type="binding site" evidence="10">
    <location>
        <position position="78"/>
    </location>
    <ligand>
        <name>Na(+)</name>
        <dbReference type="ChEBI" id="CHEBI:29101"/>
        <note>structural</note>
    </ligand>
</feature>
<gene>
    <name evidence="10" type="primary">fluC</name>
    <name evidence="10" type="synonym">crcB</name>
    <name evidence="12" type="ORF">IM660_16680</name>
</gene>
<feature type="binding site" evidence="10">
    <location>
        <position position="81"/>
    </location>
    <ligand>
        <name>Na(+)</name>
        <dbReference type="ChEBI" id="CHEBI:29101"/>
        <note>structural</note>
    </ligand>
</feature>
<dbReference type="Pfam" id="PF02537">
    <property type="entry name" value="CRCB"/>
    <property type="match status" value="1"/>
</dbReference>
<keyword evidence="10" id="KW-0813">Transport</keyword>
<dbReference type="PANTHER" id="PTHR28259:SF1">
    <property type="entry name" value="FLUORIDE EXPORT PROTEIN 1-RELATED"/>
    <property type="match status" value="1"/>
</dbReference>
<evidence type="ECO:0000256" key="10">
    <source>
        <dbReference type="HAMAP-Rule" id="MF_00454"/>
    </source>
</evidence>
<evidence type="ECO:0000256" key="7">
    <source>
        <dbReference type="ARBA" id="ARBA00035120"/>
    </source>
</evidence>
<sequence>MRFRLGLLVALGGAIGTLARFGLAESLPAPDGVPWATLTANLLGSFLLGVLLEALARAGEENQTRRRLRLSLGTGLLGGFTTFSSLALETERLLAGGDGALAGTYMLVSLVLGLLAALAGIAVASRPSGRGDGRPRGPHGLVGPHRPHDGGSPEEPSRGEGR</sequence>
<evidence type="ECO:0000256" key="1">
    <source>
        <dbReference type="ARBA" id="ARBA00004651"/>
    </source>
</evidence>
<dbReference type="GO" id="GO:0140114">
    <property type="term" value="P:cellular detoxification of fluoride"/>
    <property type="evidence" value="ECO:0007669"/>
    <property type="project" value="UniProtKB-UniRule"/>
</dbReference>
<evidence type="ECO:0000256" key="5">
    <source>
        <dbReference type="ARBA" id="ARBA00023136"/>
    </source>
</evidence>
<dbReference type="GO" id="GO:0062054">
    <property type="term" value="F:fluoride channel activity"/>
    <property type="evidence" value="ECO:0007669"/>
    <property type="project" value="UniProtKB-UniRule"/>
</dbReference>
<comment type="activity regulation">
    <text evidence="10">Na(+) is not transported, but it plays an essential structural role and its presence is essential for fluoride channel function.</text>
</comment>
<dbReference type="GO" id="GO:0005886">
    <property type="term" value="C:plasma membrane"/>
    <property type="evidence" value="ECO:0007669"/>
    <property type="project" value="UniProtKB-SubCell"/>
</dbReference>
<comment type="function">
    <text evidence="9 10">Fluoride-specific ion channel. Important for reducing fluoride concentration in the cell, thus reducing its toxicity.</text>
</comment>
<evidence type="ECO:0000256" key="3">
    <source>
        <dbReference type="ARBA" id="ARBA00022692"/>
    </source>
</evidence>
<dbReference type="KEGG" id="halt:IM660_16680"/>
<keyword evidence="2 10" id="KW-1003">Cell membrane</keyword>
<comment type="similarity">
    <text evidence="7 10">Belongs to the fluoride channel Fluc/FEX (TC 1.A.43) family.</text>
</comment>
<keyword evidence="5 10" id="KW-0472">Membrane</keyword>
<protein>
    <recommendedName>
        <fullName evidence="10">Fluoride-specific ion channel FluC</fullName>
    </recommendedName>
</protein>
<keyword evidence="10" id="KW-0479">Metal-binding</keyword>
<proteinExistence type="inferred from homology"/>
<dbReference type="RefSeq" id="WP_193496912.1">
    <property type="nucleotide sequence ID" value="NZ_CP063169.1"/>
</dbReference>
<feature type="transmembrane region" description="Helical" evidence="10">
    <location>
        <begin position="100"/>
        <end position="124"/>
    </location>
</feature>
<evidence type="ECO:0000313" key="12">
    <source>
        <dbReference type="EMBL" id="QOR70226.1"/>
    </source>
</evidence>
<comment type="subcellular location">
    <subcellularLocation>
        <location evidence="1 10">Cell membrane</location>
        <topology evidence="1 10">Multi-pass membrane protein</topology>
    </subcellularLocation>
</comment>
<dbReference type="HAMAP" id="MF_00454">
    <property type="entry name" value="FluC"/>
    <property type="match status" value="1"/>
</dbReference>
<reference evidence="12 13" key="1">
    <citation type="submission" date="2020-10" db="EMBL/GenBank/DDBJ databases">
        <title>Haloactinobacterium sp. RN3S43, a bacterium isolated from saline soil.</title>
        <authorList>
            <person name="Sun J.-Q."/>
        </authorList>
    </citation>
    <scope>NUCLEOTIDE SEQUENCE [LARGE SCALE GENOMIC DNA]</scope>
    <source>
        <strain evidence="12 13">RN3S43</strain>
    </source>
</reference>
<evidence type="ECO:0000256" key="6">
    <source>
        <dbReference type="ARBA" id="ARBA00023303"/>
    </source>
</evidence>
<evidence type="ECO:0000313" key="13">
    <source>
        <dbReference type="Proteomes" id="UP000593758"/>
    </source>
</evidence>
<evidence type="ECO:0000256" key="8">
    <source>
        <dbReference type="ARBA" id="ARBA00035585"/>
    </source>
</evidence>
<dbReference type="PANTHER" id="PTHR28259">
    <property type="entry name" value="FLUORIDE EXPORT PROTEIN 1-RELATED"/>
    <property type="match status" value="1"/>
</dbReference>
<name>A0A7M1SRP1_9MICO</name>
<feature type="transmembrane region" description="Helical" evidence="10">
    <location>
        <begin position="68"/>
        <end position="88"/>
    </location>
</feature>
<keyword evidence="6 10" id="KW-0407">Ion channel</keyword>
<keyword evidence="3 10" id="KW-0812">Transmembrane</keyword>
<keyword evidence="10" id="KW-0915">Sodium</keyword>
<feature type="region of interest" description="Disordered" evidence="11">
    <location>
        <begin position="126"/>
        <end position="162"/>
    </location>
</feature>
<keyword evidence="10" id="KW-0406">Ion transport</keyword>